<keyword evidence="3 9" id="KW-0597">Phosphoprotein</keyword>
<keyword evidence="8" id="KW-0902">Two-component regulatory system</keyword>
<evidence type="ECO:0000259" key="13">
    <source>
        <dbReference type="PROSITE" id="PS50112"/>
    </source>
</evidence>
<evidence type="ECO:0000256" key="7">
    <source>
        <dbReference type="ARBA" id="ARBA00022840"/>
    </source>
</evidence>
<dbReference type="SMART" id="SM00388">
    <property type="entry name" value="HisKA"/>
    <property type="match status" value="1"/>
</dbReference>
<evidence type="ECO:0000256" key="8">
    <source>
        <dbReference type="ARBA" id="ARBA00023012"/>
    </source>
</evidence>
<feature type="domain" description="Response regulatory" evidence="12">
    <location>
        <begin position="4"/>
        <end position="120"/>
    </location>
</feature>
<dbReference type="SUPFAM" id="SSF55785">
    <property type="entry name" value="PYP-like sensor domain (PAS domain)"/>
    <property type="match status" value="2"/>
</dbReference>
<evidence type="ECO:0000259" key="11">
    <source>
        <dbReference type="PROSITE" id="PS50109"/>
    </source>
</evidence>
<feature type="domain" description="PAS" evidence="13">
    <location>
        <begin position="153"/>
        <end position="206"/>
    </location>
</feature>
<dbReference type="InterPro" id="IPR003661">
    <property type="entry name" value="HisK_dim/P_dom"/>
</dbReference>
<keyword evidence="7" id="KW-0067">ATP-binding</keyword>
<feature type="domain" description="Histidine kinase" evidence="11">
    <location>
        <begin position="457"/>
        <end position="785"/>
    </location>
</feature>
<reference evidence="15 16" key="1">
    <citation type="submission" date="2012-06" db="EMBL/GenBank/DDBJ databases">
        <title>Finished chromosome of genome of Microcoleus sp. PCC 7113.</title>
        <authorList>
            <consortium name="US DOE Joint Genome Institute"/>
            <person name="Gugger M."/>
            <person name="Coursin T."/>
            <person name="Rippka R."/>
            <person name="Tandeau De Marsac N."/>
            <person name="Huntemann M."/>
            <person name="Wei C.-L."/>
            <person name="Han J."/>
            <person name="Detter J.C."/>
            <person name="Han C."/>
            <person name="Tapia R."/>
            <person name="Chen A."/>
            <person name="Kyrpides N."/>
            <person name="Mavromatis K."/>
            <person name="Markowitz V."/>
            <person name="Szeto E."/>
            <person name="Ivanova N."/>
            <person name="Pagani I."/>
            <person name="Pati A."/>
            <person name="Goodwin L."/>
            <person name="Nordberg H.P."/>
            <person name="Cantor M.N."/>
            <person name="Hua S.X."/>
            <person name="Woyke T."/>
            <person name="Kerfeld C.A."/>
        </authorList>
    </citation>
    <scope>NUCLEOTIDE SEQUENCE [LARGE SCALE GENOMIC DNA]</scope>
    <source>
        <strain evidence="15 16">PCC 7113</strain>
    </source>
</reference>
<evidence type="ECO:0000256" key="9">
    <source>
        <dbReference type="PROSITE-ProRule" id="PRU00169"/>
    </source>
</evidence>
<evidence type="ECO:0000256" key="6">
    <source>
        <dbReference type="ARBA" id="ARBA00022777"/>
    </source>
</evidence>
<dbReference type="SUPFAM" id="SSF47384">
    <property type="entry name" value="Homodimeric domain of signal transducing histidine kinase"/>
    <property type="match status" value="1"/>
</dbReference>
<dbReference type="PRINTS" id="PR00344">
    <property type="entry name" value="BCTRLSENSOR"/>
</dbReference>
<dbReference type="InterPro" id="IPR001789">
    <property type="entry name" value="Sig_transdc_resp-reg_receiver"/>
</dbReference>
<dbReference type="InterPro" id="IPR011006">
    <property type="entry name" value="CheY-like_superfamily"/>
</dbReference>
<feature type="modified residue" description="4-aspartylphosphate" evidence="9">
    <location>
        <position position="53"/>
    </location>
</feature>
<dbReference type="PROSITE" id="PS50112">
    <property type="entry name" value="PAS"/>
    <property type="match status" value="1"/>
</dbReference>
<feature type="domain" description="PAC" evidence="14">
    <location>
        <begin position="364"/>
        <end position="416"/>
    </location>
</feature>
<dbReference type="OrthoDB" id="569699at2"/>
<keyword evidence="5" id="KW-0547">Nucleotide-binding</keyword>
<dbReference type="InterPro" id="IPR005467">
    <property type="entry name" value="His_kinase_dom"/>
</dbReference>
<protein>
    <recommendedName>
        <fullName evidence="2">histidine kinase</fullName>
        <ecNumber evidence="2">2.7.13.3</ecNumber>
    </recommendedName>
</protein>
<dbReference type="InterPro" id="IPR013767">
    <property type="entry name" value="PAS_fold"/>
</dbReference>
<organism evidence="15 16">
    <name type="scientific">Allocoleopsis franciscana PCC 7113</name>
    <dbReference type="NCBI Taxonomy" id="1173027"/>
    <lineage>
        <taxon>Bacteria</taxon>
        <taxon>Bacillati</taxon>
        <taxon>Cyanobacteriota</taxon>
        <taxon>Cyanophyceae</taxon>
        <taxon>Coleofasciculales</taxon>
        <taxon>Coleofasciculaceae</taxon>
        <taxon>Allocoleopsis</taxon>
        <taxon>Allocoleopsis franciscana</taxon>
    </lineage>
</organism>
<dbReference type="InterPro" id="IPR013655">
    <property type="entry name" value="PAS_fold_3"/>
</dbReference>
<comment type="catalytic activity">
    <reaction evidence="1">
        <text>ATP + protein L-histidine = ADP + protein N-phospho-L-histidine.</text>
        <dbReference type="EC" id="2.7.13.3"/>
    </reaction>
</comment>
<feature type="coiled-coil region" evidence="10">
    <location>
        <begin position="418"/>
        <end position="445"/>
    </location>
</feature>
<dbReference type="eggNOG" id="COG3706">
    <property type="taxonomic scope" value="Bacteria"/>
</dbReference>
<dbReference type="RefSeq" id="WP_015184157.1">
    <property type="nucleotide sequence ID" value="NC_019738.1"/>
</dbReference>
<accession>K9WJM6</accession>
<dbReference type="PROSITE" id="PS50110">
    <property type="entry name" value="RESPONSE_REGULATORY"/>
    <property type="match status" value="1"/>
</dbReference>
<gene>
    <name evidence="15" type="ORF">Mic7113_4323</name>
</gene>
<dbReference type="InterPro" id="IPR004358">
    <property type="entry name" value="Sig_transdc_His_kin-like_C"/>
</dbReference>
<dbReference type="GO" id="GO:0006355">
    <property type="term" value="P:regulation of DNA-templated transcription"/>
    <property type="evidence" value="ECO:0007669"/>
    <property type="project" value="InterPro"/>
</dbReference>
<dbReference type="KEGG" id="mic:Mic7113_4323"/>
<dbReference type="Gene3D" id="3.30.565.10">
    <property type="entry name" value="Histidine kinase-like ATPase, C-terminal domain"/>
    <property type="match status" value="1"/>
</dbReference>
<dbReference type="Pfam" id="PF00072">
    <property type="entry name" value="Response_reg"/>
    <property type="match status" value="1"/>
</dbReference>
<keyword evidence="16" id="KW-1185">Reference proteome</keyword>
<dbReference type="Gene3D" id="1.10.287.130">
    <property type="match status" value="1"/>
</dbReference>
<dbReference type="InterPro" id="IPR001610">
    <property type="entry name" value="PAC"/>
</dbReference>
<dbReference type="eggNOG" id="COG0642">
    <property type="taxonomic scope" value="Bacteria"/>
</dbReference>
<dbReference type="InterPro" id="IPR036890">
    <property type="entry name" value="HATPase_C_sf"/>
</dbReference>
<dbReference type="SMART" id="SM00448">
    <property type="entry name" value="REC"/>
    <property type="match status" value="1"/>
</dbReference>
<dbReference type="CDD" id="cd00082">
    <property type="entry name" value="HisKA"/>
    <property type="match status" value="1"/>
</dbReference>
<dbReference type="CDD" id="cd00130">
    <property type="entry name" value="PAS"/>
    <property type="match status" value="2"/>
</dbReference>
<dbReference type="Gene3D" id="3.40.50.2300">
    <property type="match status" value="1"/>
</dbReference>
<dbReference type="SUPFAM" id="SSF55874">
    <property type="entry name" value="ATPase domain of HSP90 chaperone/DNA topoisomerase II/histidine kinase"/>
    <property type="match status" value="1"/>
</dbReference>
<evidence type="ECO:0000256" key="1">
    <source>
        <dbReference type="ARBA" id="ARBA00000085"/>
    </source>
</evidence>
<evidence type="ECO:0000256" key="5">
    <source>
        <dbReference type="ARBA" id="ARBA00022741"/>
    </source>
</evidence>
<dbReference type="EC" id="2.7.13.3" evidence="2"/>
<dbReference type="InterPro" id="IPR003594">
    <property type="entry name" value="HATPase_dom"/>
</dbReference>
<evidence type="ECO:0000256" key="4">
    <source>
        <dbReference type="ARBA" id="ARBA00022679"/>
    </source>
</evidence>
<dbReference type="EMBL" id="CP003630">
    <property type="protein sequence ID" value="AFZ20021.1"/>
    <property type="molecule type" value="Genomic_DNA"/>
</dbReference>
<dbReference type="GO" id="GO:0005524">
    <property type="term" value="F:ATP binding"/>
    <property type="evidence" value="ECO:0007669"/>
    <property type="project" value="UniProtKB-KW"/>
</dbReference>
<dbReference type="SUPFAM" id="SSF52172">
    <property type="entry name" value="CheY-like"/>
    <property type="match status" value="1"/>
</dbReference>
<evidence type="ECO:0000313" key="15">
    <source>
        <dbReference type="EMBL" id="AFZ20021.1"/>
    </source>
</evidence>
<dbReference type="CDD" id="cd19920">
    <property type="entry name" value="REC_PA4781-like"/>
    <property type="match status" value="1"/>
</dbReference>
<keyword evidence="10" id="KW-0175">Coiled coil</keyword>
<dbReference type="PROSITE" id="PS50113">
    <property type="entry name" value="PAC"/>
    <property type="match status" value="2"/>
</dbReference>
<keyword evidence="6" id="KW-0418">Kinase</keyword>
<dbReference type="Gene3D" id="3.30.450.20">
    <property type="entry name" value="PAS domain"/>
    <property type="match status" value="2"/>
</dbReference>
<dbReference type="InterPro" id="IPR000014">
    <property type="entry name" value="PAS"/>
</dbReference>
<dbReference type="InterPro" id="IPR035965">
    <property type="entry name" value="PAS-like_dom_sf"/>
</dbReference>
<dbReference type="PROSITE" id="PS50109">
    <property type="entry name" value="HIS_KIN"/>
    <property type="match status" value="1"/>
</dbReference>
<name>K9WJM6_9CYAN</name>
<dbReference type="GO" id="GO:0000155">
    <property type="term" value="F:phosphorelay sensor kinase activity"/>
    <property type="evidence" value="ECO:0007669"/>
    <property type="project" value="InterPro"/>
</dbReference>
<sequence length="785" mass="89068">MNANILIVDDTLPSLQLLSNLLTGQGYKVRGILKGQKALSTARLAKPDLILLDIKMPDLDGYEVCKQLKADEQTSHIPVIFISALNEALDKVKAFALGGADYITKPFQVEEVLARIENQLKIQLLSKQLIEKNTQLSQKIVMCQKLQVELNNQNKLRQSILNSAPVGICLTDENGCFVEVNPAYCKLYGFTPEELIGQSFTVHFPHAPAEHKLELMQQYRDFIQDVQNNDKGEFTVWRKDGTELMVDIRRNGFQQNDGKYFVVTTVMDITERKRMEETLRTTLHTAFLAEAKLAAAQRLAHLGNWEFDVLTQKFIWSEELFDIFGLDWMQPEPSFVTFLRLIYPDDRPLLQKAFKQMLATGTSDEIDYRIVRLDGQIRYVVGRGEAIFDEFGQVQKLFGTAMDITQRKQVEEAVRQASAREREKAQQLELTLSQLKRTQVQLIQTEKMSSLGQMVAGVAHEINNPVSFIYGNLAPANEYAQNLIRLTQLYQKTYPAPTPEIQAFIEEIDLDFLVEDWQKLMHSMQIGTERIQEIVLSLRSFSRLNESELKPVDIHEGIDNTLIILQHRLRAVGDRPEIEVIKNYDKLPKVTCYASQLNQVFMNLLSNAIDALDCQSSPRRITIHTSLKNRGLEQETKYRKTLEFPLQPVNYSIQRGQKSMVKSKPLRVSLKRSYPFVLAASSALVKRSKLAQKRAANTLQELGKGKQPNSPVVVIRITDNGSGMSEEVRNQIFDPFYTTKPVGSGTGLGLAISYQIVVEKHQGKLTCFSLPGKGTKMIVEIPVKS</sequence>
<feature type="domain" description="PAC" evidence="14">
    <location>
        <begin position="230"/>
        <end position="281"/>
    </location>
</feature>
<dbReference type="InterPro" id="IPR000700">
    <property type="entry name" value="PAS-assoc_C"/>
</dbReference>
<dbReference type="HOGENOM" id="CLU_000445_114_72_3"/>
<evidence type="ECO:0000256" key="2">
    <source>
        <dbReference type="ARBA" id="ARBA00012438"/>
    </source>
</evidence>
<dbReference type="STRING" id="1173027.Mic7113_4323"/>
<dbReference type="PANTHER" id="PTHR43065:SF48">
    <property type="entry name" value="HISTIDINE KINASE"/>
    <property type="match status" value="1"/>
</dbReference>
<evidence type="ECO:0000259" key="14">
    <source>
        <dbReference type="PROSITE" id="PS50113"/>
    </source>
</evidence>
<dbReference type="SMART" id="SM00091">
    <property type="entry name" value="PAS"/>
    <property type="match status" value="2"/>
</dbReference>
<dbReference type="SMART" id="SM00086">
    <property type="entry name" value="PAC"/>
    <property type="match status" value="2"/>
</dbReference>
<dbReference type="Gene3D" id="2.10.70.100">
    <property type="match status" value="1"/>
</dbReference>
<evidence type="ECO:0000259" key="12">
    <source>
        <dbReference type="PROSITE" id="PS50110"/>
    </source>
</evidence>
<proteinExistence type="predicted"/>
<dbReference type="Pfam" id="PF00989">
    <property type="entry name" value="PAS"/>
    <property type="match status" value="1"/>
</dbReference>
<dbReference type="eggNOG" id="COG3852">
    <property type="taxonomic scope" value="Bacteria"/>
</dbReference>
<evidence type="ECO:0000313" key="16">
    <source>
        <dbReference type="Proteomes" id="UP000010471"/>
    </source>
</evidence>
<evidence type="ECO:0000256" key="10">
    <source>
        <dbReference type="SAM" id="Coils"/>
    </source>
</evidence>
<dbReference type="PANTHER" id="PTHR43065">
    <property type="entry name" value="SENSOR HISTIDINE KINASE"/>
    <property type="match status" value="1"/>
</dbReference>
<dbReference type="InterPro" id="IPR036097">
    <property type="entry name" value="HisK_dim/P_sf"/>
</dbReference>
<dbReference type="NCBIfam" id="TIGR00229">
    <property type="entry name" value="sensory_box"/>
    <property type="match status" value="1"/>
</dbReference>
<dbReference type="Pfam" id="PF02518">
    <property type="entry name" value="HATPase_c"/>
    <property type="match status" value="1"/>
</dbReference>
<dbReference type="SMART" id="SM00387">
    <property type="entry name" value="HATPase_c"/>
    <property type="match status" value="1"/>
</dbReference>
<evidence type="ECO:0000256" key="3">
    <source>
        <dbReference type="ARBA" id="ARBA00022553"/>
    </source>
</evidence>
<keyword evidence="4" id="KW-0808">Transferase</keyword>
<dbReference type="Pfam" id="PF08447">
    <property type="entry name" value="PAS_3"/>
    <property type="match status" value="1"/>
</dbReference>
<dbReference type="AlphaFoldDB" id="K9WJM6"/>
<dbReference type="Proteomes" id="UP000010471">
    <property type="component" value="Chromosome"/>
</dbReference>
<dbReference type="PATRIC" id="fig|1173027.3.peg.4777"/>